<feature type="region of interest" description="Disordered" evidence="1">
    <location>
        <begin position="47"/>
        <end position="126"/>
    </location>
</feature>
<evidence type="ECO:0000256" key="1">
    <source>
        <dbReference type="SAM" id="MobiDB-lite"/>
    </source>
</evidence>
<comment type="caution">
    <text evidence="3">The sequence shown here is derived from an EMBL/GenBank/DDBJ whole genome shotgun (WGS) entry which is preliminary data.</text>
</comment>
<gene>
    <name evidence="3" type="ORF">LV75_004749</name>
</gene>
<protein>
    <submittedName>
        <fullName evidence="3">Right handed beta helix region</fullName>
    </submittedName>
</protein>
<evidence type="ECO:0000313" key="4">
    <source>
        <dbReference type="Proteomes" id="UP001205185"/>
    </source>
</evidence>
<dbReference type="EMBL" id="JAMTCO010000011">
    <property type="protein sequence ID" value="MCP2272230.1"/>
    <property type="molecule type" value="Genomic_DNA"/>
</dbReference>
<dbReference type="InterPro" id="IPR039448">
    <property type="entry name" value="Beta_helix"/>
</dbReference>
<evidence type="ECO:0000313" key="3">
    <source>
        <dbReference type="EMBL" id="MCP2272230.1"/>
    </source>
</evidence>
<dbReference type="InterPro" id="IPR011050">
    <property type="entry name" value="Pectin_lyase_fold/virulence"/>
</dbReference>
<dbReference type="SUPFAM" id="SSF51126">
    <property type="entry name" value="Pectin lyase-like"/>
    <property type="match status" value="1"/>
</dbReference>
<proteinExistence type="predicted"/>
<sequence>MSARHHTSAELGKRHGRHRRVRGIALTAGLALGALVLASGCKPVAGKPAPPIPTLPTSSTIPAPTSAPTSTETTETTTSAPPSTTASSASPTASSTIKPTSAKPTATQPGPPPGNGTAPAPGTVGFRGDRAKLKVVDGPGSAPPGTTWNSGALRFGGGNVTLENVYVKGGIEYNGKGTLTIKNSVIEGNHFSWSPLLGNSGHINVSDTTITYKDSQWPGDKWGNGAIHGDATVTVQRCDISGTPDGIQNGPGNSTIEQNYIHDLLRAGTYPTNTHNDGIQSYGGPNTVIRYNRIDISADGKAYDGTHQNAAVFIMEGGPGETTGLQIVGNYLAGGGYIMRVSATVRGAIITDNKFGTTAGGWGEAFVDKGATIAAWSNNVSSSNKQINKPS</sequence>
<dbReference type="Proteomes" id="UP001205185">
    <property type="component" value="Unassembled WGS sequence"/>
</dbReference>
<dbReference type="Pfam" id="PF13229">
    <property type="entry name" value="Beta_helix"/>
    <property type="match status" value="1"/>
</dbReference>
<dbReference type="RefSeq" id="WP_253889147.1">
    <property type="nucleotide sequence ID" value="NZ_BAAAVB010000015.1"/>
</dbReference>
<feature type="domain" description="Right handed beta helix" evidence="2">
    <location>
        <begin position="159"/>
        <end position="294"/>
    </location>
</feature>
<feature type="compositionally biased region" description="Low complexity" evidence="1">
    <location>
        <begin position="55"/>
        <end position="108"/>
    </location>
</feature>
<accession>A0ABT1IHV1</accession>
<organism evidence="3 4">
    <name type="scientific">Actinokineospora diospyrosa</name>
    <dbReference type="NCBI Taxonomy" id="103728"/>
    <lineage>
        <taxon>Bacteria</taxon>
        <taxon>Bacillati</taxon>
        <taxon>Actinomycetota</taxon>
        <taxon>Actinomycetes</taxon>
        <taxon>Pseudonocardiales</taxon>
        <taxon>Pseudonocardiaceae</taxon>
        <taxon>Actinokineospora</taxon>
    </lineage>
</organism>
<reference evidence="3 4" key="1">
    <citation type="submission" date="2022-06" db="EMBL/GenBank/DDBJ databases">
        <title>Genomic Encyclopedia of Archaeal and Bacterial Type Strains, Phase II (KMG-II): from individual species to whole genera.</title>
        <authorList>
            <person name="Goeker M."/>
        </authorList>
    </citation>
    <scope>NUCLEOTIDE SEQUENCE [LARGE SCALE GENOMIC DNA]</scope>
    <source>
        <strain evidence="3 4">DSM 44255</strain>
    </source>
</reference>
<evidence type="ECO:0000259" key="2">
    <source>
        <dbReference type="Pfam" id="PF13229"/>
    </source>
</evidence>
<keyword evidence="4" id="KW-1185">Reference proteome</keyword>
<name>A0ABT1IHV1_9PSEU</name>